<dbReference type="InterPro" id="IPR029056">
    <property type="entry name" value="Ribokinase-like"/>
</dbReference>
<dbReference type="PANTHER" id="PTHR10584">
    <property type="entry name" value="SUGAR KINASE"/>
    <property type="match status" value="1"/>
</dbReference>
<evidence type="ECO:0000256" key="1">
    <source>
        <dbReference type="ARBA" id="ARBA00022679"/>
    </source>
</evidence>
<gene>
    <name evidence="4" type="ORF">AB1207_06785</name>
</gene>
<dbReference type="InterPro" id="IPR011611">
    <property type="entry name" value="PfkB_dom"/>
</dbReference>
<protein>
    <submittedName>
        <fullName evidence="4">PfkB family carbohydrate kinase</fullName>
    </submittedName>
</protein>
<name>A0ABV3P5D4_9ACTN</name>
<dbReference type="InterPro" id="IPR014710">
    <property type="entry name" value="RmlC-like_jellyroll"/>
</dbReference>
<dbReference type="CDD" id="cd07010">
    <property type="entry name" value="cupin_PMI_type_I_N_bac"/>
    <property type="match status" value="1"/>
</dbReference>
<dbReference type="Gene3D" id="2.60.120.10">
    <property type="entry name" value="Jelly Rolls"/>
    <property type="match status" value="2"/>
</dbReference>
<comment type="caution">
    <text evidence="4">The sequence shown here is derived from an EMBL/GenBank/DDBJ whole genome shotgun (WGS) entry which is preliminary data.</text>
</comment>
<keyword evidence="1" id="KW-0808">Transferase</keyword>
<dbReference type="Proteomes" id="UP001555826">
    <property type="component" value="Unassembled WGS sequence"/>
</dbReference>
<reference evidence="4 5" key="1">
    <citation type="submission" date="2024-07" db="EMBL/GenBank/DDBJ databases">
        <authorList>
            <person name="Thanompreechachai J."/>
            <person name="Duangmal K."/>
        </authorList>
    </citation>
    <scope>NUCLEOTIDE SEQUENCE [LARGE SCALE GENOMIC DNA]</scope>
    <source>
        <strain evidence="4 5">KCTC 19886</strain>
    </source>
</reference>
<feature type="domain" description="Carbohydrate kinase PfkB" evidence="3">
    <location>
        <begin position="4"/>
        <end position="324"/>
    </location>
</feature>
<keyword evidence="2 4" id="KW-0418">Kinase</keyword>
<dbReference type="SUPFAM" id="SSF53613">
    <property type="entry name" value="Ribokinase-like"/>
    <property type="match status" value="1"/>
</dbReference>
<evidence type="ECO:0000313" key="4">
    <source>
        <dbReference type="EMBL" id="MEW9264447.1"/>
    </source>
</evidence>
<keyword evidence="5" id="KW-1185">Reference proteome</keyword>
<dbReference type="Gene3D" id="3.40.1190.20">
    <property type="match status" value="1"/>
</dbReference>
<dbReference type="Pfam" id="PF00294">
    <property type="entry name" value="PfkB"/>
    <property type="match status" value="1"/>
</dbReference>
<evidence type="ECO:0000313" key="5">
    <source>
        <dbReference type="Proteomes" id="UP001555826"/>
    </source>
</evidence>
<organism evidence="4 5">
    <name type="scientific">Kineococcus endophyticus</name>
    <dbReference type="NCBI Taxonomy" id="1181883"/>
    <lineage>
        <taxon>Bacteria</taxon>
        <taxon>Bacillati</taxon>
        <taxon>Actinomycetota</taxon>
        <taxon>Actinomycetes</taxon>
        <taxon>Kineosporiales</taxon>
        <taxon>Kineosporiaceae</taxon>
        <taxon>Kineococcus</taxon>
    </lineage>
</organism>
<sequence>MLTIALAGHLCVDLTPDLPGTPRLVPGELVEVGPLGVALGGCTANTARALAALGHPVSVHAAVGDDELGRVARDGLTDPLVRPALEVRAGATSYSVVVQPPGADRVFWHHTGANATFDGAGLDVTGLDLLHLGYPALLPALLADDGRPLAALRGRARAAGATTSVDLGVVDRQTDVGRLDWRSLLERACAQTDVLSPSLDDLTSTLGLPAPAGATEVLALADELADQLLAWGVAVVLVTLGDQGALLRVAGAERLAAGGRALAPLAARWAGASLHLPALAVERTTTTNGAGDASSAGLLHALSLGAGPEAAARLARACAAAVVSGVTPDAGHVAALDPDLAALLGVGPAPAAPLPLPPNQPRARFYAGGERLATFRGQATWEPHTPEDWVGSVTTVRGEVTTGLTRLPSGELLREAVERDPVGWLGAAHAARWGADPQLLVKLLDAGQRLPVHVHPDDAFAARHLGAAHGKAEAWHVLEPGVVHVGLRRAVAPGELARAVAEQDDAALLDLLHEVPVAAGDSVLVPPGTLHAVGEGVVLVEVQQPEDLSILLEWRGFAIDGRVHGHLGLGFDTALTAVDPRVLDEEALARLVVRGRPAPGLASGLAAGAEAWFRLEEVAVGGPSGPADVELEDGFAVLVGVEGDVVATGSGGCTPVARGATTLVPAAAGRVRLTGRGRVLVARPPRP</sequence>
<proteinExistence type="predicted"/>
<dbReference type="SUPFAM" id="SSF51182">
    <property type="entry name" value="RmlC-like cupins"/>
    <property type="match status" value="1"/>
</dbReference>
<evidence type="ECO:0000259" key="3">
    <source>
        <dbReference type="Pfam" id="PF00294"/>
    </source>
</evidence>
<dbReference type="PANTHER" id="PTHR10584:SF166">
    <property type="entry name" value="RIBOKINASE"/>
    <property type="match status" value="1"/>
</dbReference>
<dbReference type="GO" id="GO:0016301">
    <property type="term" value="F:kinase activity"/>
    <property type="evidence" value="ECO:0007669"/>
    <property type="project" value="UniProtKB-KW"/>
</dbReference>
<dbReference type="RefSeq" id="WP_367637157.1">
    <property type="nucleotide sequence ID" value="NZ_JBFNQN010000004.1"/>
</dbReference>
<dbReference type="InterPro" id="IPR011051">
    <property type="entry name" value="RmlC_Cupin_sf"/>
</dbReference>
<evidence type="ECO:0000256" key="2">
    <source>
        <dbReference type="ARBA" id="ARBA00022777"/>
    </source>
</evidence>
<accession>A0ABV3P5D4</accession>
<dbReference type="EMBL" id="JBFNQN010000004">
    <property type="protein sequence ID" value="MEW9264447.1"/>
    <property type="molecule type" value="Genomic_DNA"/>
</dbReference>